<dbReference type="OrthoDB" id="7969820at2759"/>
<name>A0A6P8XEF0_DROAB</name>
<dbReference type="GeneID" id="117572393"/>
<sequence length="314" mass="36162">MADEACTLQMKHDIYEALWLEWQKEKHIYDPLKILDFYEQLNRQPNVPPALLKNIYVTFVIRSTQILSMPLHTDSRNVSFPLTNSLLQGLARSPSNYTKDILEILFDDVLSMESPLNVAQRLGNFNASITQLTMANLQLLYRIKGEFNSSAFQILLENLRQLSKQTKFNQEVEQTLRFSVLSCLALETAQKVYLHNTNNHYINECSDSNQMCTRNLDSQGAIFRLVRNASDETQFAFQSPYWDNRYLVIDSSISIQSKATINVYSKYNKYWWRVVTVKGGVAIYDGATSSSMICGGDRAQWAMNTIHTHVMQKI</sequence>
<accession>A0A6P8XEF0</accession>
<dbReference type="Proteomes" id="UP000515160">
    <property type="component" value="Chromosome 3"/>
</dbReference>
<evidence type="ECO:0000313" key="1">
    <source>
        <dbReference type="Proteomes" id="UP000515160"/>
    </source>
</evidence>
<evidence type="ECO:0000313" key="2">
    <source>
        <dbReference type="RefSeq" id="XP_034111059.2"/>
    </source>
</evidence>
<keyword evidence="1" id="KW-1185">Reference proteome</keyword>
<protein>
    <submittedName>
        <fullName evidence="2">Uncharacterized protein LOC117572393</fullName>
    </submittedName>
</protein>
<dbReference type="RefSeq" id="XP_034111059.2">
    <property type="nucleotide sequence ID" value="XM_034255168.2"/>
</dbReference>
<reference evidence="2" key="1">
    <citation type="submission" date="2025-08" db="UniProtKB">
        <authorList>
            <consortium name="RefSeq"/>
        </authorList>
    </citation>
    <scope>IDENTIFICATION</scope>
    <source>
        <strain evidence="2">15112-1751.03</strain>
        <tissue evidence="2">Whole Adult</tissue>
    </source>
</reference>
<organism evidence="1 2">
    <name type="scientific">Drosophila albomicans</name>
    <name type="common">Fruit fly</name>
    <dbReference type="NCBI Taxonomy" id="7291"/>
    <lineage>
        <taxon>Eukaryota</taxon>
        <taxon>Metazoa</taxon>
        <taxon>Ecdysozoa</taxon>
        <taxon>Arthropoda</taxon>
        <taxon>Hexapoda</taxon>
        <taxon>Insecta</taxon>
        <taxon>Pterygota</taxon>
        <taxon>Neoptera</taxon>
        <taxon>Endopterygota</taxon>
        <taxon>Diptera</taxon>
        <taxon>Brachycera</taxon>
        <taxon>Muscomorpha</taxon>
        <taxon>Ephydroidea</taxon>
        <taxon>Drosophilidae</taxon>
        <taxon>Drosophila</taxon>
    </lineage>
</organism>
<gene>
    <name evidence="2" type="primary">LOC117572393</name>
</gene>
<proteinExistence type="predicted"/>
<dbReference type="AlphaFoldDB" id="A0A6P8XEF0"/>